<protein>
    <recommendedName>
        <fullName evidence="5">Signal transduction histidine kinase subgroup 3 dimerisation and phosphoacceptor domain-containing protein</fullName>
    </recommendedName>
</protein>
<keyword evidence="2" id="KW-0418">Kinase</keyword>
<dbReference type="Pfam" id="PF07730">
    <property type="entry name" value="HisKA_3"/>
    <property type="match status" value="1"/>
</dbReference>
<feature type="transmembrane region" description="Helical" evidence="4">
    <location>
        <begin position="90"/>
        <end position="111"/>
    </location>
</feature>
<evidence type="ECO:0000313" key="7">
    <source>
        <dbReference type="Proteomes" id="UP001501599"/>
    </source>
</evidence>
<feature type="domain" description="Signal transduction histidine kinase subgroup 3 dimerisation and phosphoacceptor" evidence="5">
    <location>
        <begin position="173"/>
        <end position="238"/>
    </location>
</feature>
<keyword evidence="4" id="KW-0812">Transmembrane</keyword>
<evidence type="ECO:0000313" key="6">
    <source>
        <dbReference type="EMBL" id="GAA2170274.1"/>
    </source>
</evidence>
<dbReference type="PANTHER" id="PTHR24421">
    <property type="entry name" value="NITRATE/NITRITE SENSOR PROTEIN NARX-RELATED"/>
    <property type="match status" value="1"/>
</dbReference>
<comment type="caution">
    <text evidence="6">The sequence shown here is derived from an EMBL/GenBank/DDBJ whole genome shotgun (WGS) entry which is preliminary data.</text>
</comment>
<dbReference type="PANTHER" id="PTHR24421:SF58">
    <property type="entry name" value="SIGNAL TRANSDUCTION HISTIDINE-PROTEIN KINASE_PHOSPHATASE UHPB"/>
    <property type="match status" value="1"/>
</dbReference>
<dbReference type="InterPro" id="IPR036890">
    <property type="entry name" value="HATPase_C_sf"/>
</dbReference>
<reference evidence="6 7" key="1">
    <citation type="journal article" date="2019" name="Int. J. Syst. Evol. Microbiol.">
        <title>The Global Catalogue of Microorganisms (GCM) 10K type strain sequencing project: providing services to taxonomists for standard genome sequencing and annotation.</title>
        <authorList>
            <consortium name="The Broad Institute Genomics Platform"/>
            <consortium name="The Broad Institute Genome Sequencing Center for Infectious Disease"/>
            <person name="Wu L."/>
            <person name="Ma J."/>
        </authorList>
    </citation>
    <scope>NUCLEOTIDE SEQUENCE [LARGE SCALE GENOMIC DNA]</scope>
    <source>
        <strain evidence="6 7">JCM 16026</strain>
    </source>
</reference>
<feature type="transmembrane region" description="Helical" evidence="4">
    <location>
        <begin position="117"/>
        <end position="141"/>
    </location>
</feature>
<dbReference type="RefSeq" id="WP_344339052.1">
    <property type="nucleotide sequence ID" value="NZ_BAAAQT010000001.1"/>
</dbReference>
<dbReference type="Gene3D" id="1.20.5.1930">
    <property type="match status" value="1"/>
</dbReference>
<sequence>MAAALVLAAILAAGVVWFLVITEASASTIEWTLAVASGAVSTIGLYVRRSRPNAGAAIVIAANACSLVGVPALMSVLFMTGLHARPRHQVVITLAATAVGVAQFAIWVVVLGPDRSAGGYAAIALAHVASFLGAVATGLAAGRLRARRDEADHALVVAREREAAVVAEVREQERMRIAHSLHDSIGRHLAVVHIYGSVLQHRDVLSDGEISSTSAELLRATDGIADDLQKILTMLHPGSDGHLERDRDLPGLLDRFEHAAGAAGMGVEQRIDLAALERAPAEVSASIVDFLSECTTNVLKYGSEGKVSIVVSMRTPTMVQAEVANDRSRISKRSIISTGMGLMALRERAALLGGELSILSEPTRFRVALALPVDR</sequence>
<name>A0ABN3AI91_9MICO</name>
<evidence type="ECO:0000256" key="2">
    <source>
        <dbReference type="ARBA" id="ARBA00022777"/>
    </source>
</evidence>
<evidence type="ECO:0000256" key="3">
    <source>
        <dbReference type="ARBA" id="ARBA00023012"/>
    </source>
</evidence>
<evidence type="ECO:0000256" key="4">
    <source>
        <dbReference type="SAM" id="Phobius"/>
    </source>
</evidence>
<dbReference type="InterPro" id="IPR050482">
    <property type="entry name" value="Sensor_HK_TwoCompSys"/>
</dbReference>
<keyword evidence="4" id="KW-0472">Membrane</keyword>
<gene>
    <name evidence="6" type="ORF">GCM10009846_00060</name>
</gene>
<dbReference type="EMBL" id="BAAAQT010000001">
    <property type="protein sequence ID" value="GAA2170274.1"/>
    <property type="molecule type" value="Genomic_DNA"/>
</dbReference>
<accession>A0ABN3AI91</accession>
<dbReference type="Proteomes" id="UP001501599">
    <property type="component" value="Unassembled WGS sequence"/>
</dbReference>
<keyword evidence="3" id="KW-0902">Two-component regulatory system</keyword>
<keyword evidence="4" id="KW-1133">Transmembrane helix</keyword>
<evidence type="ECO:0000256" key="1">
    <source>
        <dbReference type="ARBA" id="ARBA00022679"/>
    </source>
</evidence>
<evidence type="ECO:0000259" key="5">
    <source>
        <dbReference type="Pfam" id="PF07730"/>
    </source>
</evidence>
<proteinExistence type="predicted"/>
<feature type="transmembrane region" description="Helical" evidence="4">
    <location>
        <begin position="54"/>
        <end position="78"/>
    </location>
</feature>
<dbReference type="SUPFAM" id="SSF55874">
    <property type="entry name" value="ATPase domain of HSP90 chaperone/DNA topoisomerase II/histidine kinase"/>
    <property type="match status" value="1"/>
</dbReference>
<dbReference type="InterPro" id="IPR011712">
    <property type="entry name" value="Sig_transdc_His_kin_sub3_dim/P"/>
</dbReference>
<keyword evidence="7" id="KW-1185">Reference proteome</keyword>
<keyword evidence="1" id="KW-0808">Transferase</keyword>
<organism evidence="6 7">
    <name type="scientific">Agrococcus versicolor</name>
    <dbReference type="NCBI Taxonomy" id="501482"/>
    <lineage>
        <taxon>Bacteria</taxon>
        <taxon>Bacillati</taxon>
        <taxon>Actinomycetota</taxon>
        <taxon>Actinomycetes</taxon>
        <taxon>Micrococcales</taxon>
        <taxon>Microbacteriaceae</taxon>
        <taxon>Agrococcus</taxon>
    </lineage>
</organism>
<dbReference type="Gene3D" id="3.30.565.10">
    <property type="entry name" value="Histidine kinase-like ATPase, C-terminal domain"/>
    <property type="match status" value="1"/>
</dbReference>